<evidence type="ECO:0000313" key="2">
    <source>
        <dbReference type="EMBL" id="GCC21471.1"/>
    </source>
</evidence>
<dbReference type="OMA" id="QFNMFRK"/>
<dbReference type="STRING" id="137246.A0A401RTP2"/>
<reference evidence="2 3" key="1">
    <citation type="journal article" date="2018" name="Nat. Ecol. Evol.">
        <title>Shark genomes provide insights into elasmobranch evolution and the origin of vertebrates.</title>
        <authorList>
            <person name="Hara Y"/>
            <person name="Yamaguchi K"/>
            <person name="Onimaru K"/>
            <person name="Kadota M"/>
            <person name="Koyanagi M"/>
            <person name="Keeley SD"/>
            <person name="Tatsumi K"/>
            <person name="Tanaka K"/>
            <person name="Motone F"/>
            <person name="Kageyama Y"/>
            <person name="Nozu R"/>
            <person name="Adachi N"/>
            <person name="Nishimura O"/>
            <person name="Nakagawa R"/>
            <person name="Tanegashima C"/>
            <person name="Kiyatake I"/>
            <person name="Matsumoto R"/>
            <person name="Murakumo K"/>
            <person name="Nishida K"/>
            <person name="Terakita A"/>
            <person name="Kuratani S"/>
            <person name="Sato K"/>
            <person name="Hyodo S Kuraku.S."/>
        </authorList>
    </citation>
    <scope>NUCLEOTIDE SEQUENCE [LARGE SCALE GENOMIC DNA]</scope>
</reference>
<dbReference type="PANTHER" id="PTHR33861:SF4">
    <property type="entry name" value="MEIOSIS-SPECIFIC COILED-COIL DOMAIN-CONTAINING PROTEIN MEIOC"/>
    <property type="match status" value="1"/>
</dbReference>
<sequence>MEQQLFSTSLLSGISSSTPSVDPAILYSHWSVFADDSVPPVTFHDGPKQRAQFSLSDSGNTPDLFGLVSSILDEPDKPESLSDWGSSSRLFQSIWSNANGDSIGPTLKNNVDHSRIANRLGVSQYYEENSQALSETGKFELVQDFQSFNLSEPWKTMINKESNQSDSRPRDLSSSARNNALPHKEGFSFQTKEFDGCLPDYEEAERGISDFTTHNFHNNCGNSNTITCKEYYKTDCFRDNKFIASGIKDRSQNCESSYGPHVGELWGKVLQEKQPIQKGFEDFNASSLKNNSSVSQMNFCGQQISRENGFVADINRKSALDFPKQENHTHVLRGNFEIQCEKLHQNCLDDFPMSSEYVNLTNVLPQIDEYSPHSSQSSLLWSDSNMLSSSGEPSPVFRKDGNISTSCQTSTISAVSSGSSAQLPISGTLQSMYYPSAAPLESLRQNECQKFPNNTIRNWGSSNAGVQMQEQKKITTSLQNESSTTRDNQFRKRCTGFGNNWTQHHNDDSGKYFRFSNKHGHNGANNRDDKRGRKNAYQHALQLGPFGQNHQQYHRKQEQDGSNLSDFINHSFVPPFPFMMPDYKQNQNFSQFGPHGFSSPSFPFPPSTFPFPELIDFFHYDDFNQLHPFMNDLFGGDMIAPYFGFPPPFSKYRPMKNRSGPANELHIRLEECYEQWRALEKERKKTEAELARNFPGKRVSSSNNTPIPRLPSNPSRVDRLIVDQLREQARMILPKCFLGTVVKQVEIEKALKQLGQGSATVKNDDKRLAEEKIVEKPESDLAGHAPIKMEIDCKREVC</sequence>
<evidence type="ECO:0008006" key="4">
    <source>
        <dbReference type="Google" id="ProtNLM"/>
    </source>
</evidence>
<dbReference type="GO" id="GO:0007141">
    <property type="term" value="P:male meiosis I"/>
    <property type="evidence" value="ECO:0007669"/>
    <property type="project" value="TreeGrafter"/>
</dbReference>
<dbReference type="AlphaFoldDB" id="A0A401RTP2"/>
<accession>A0A401RTP2</accession>
<protein>
    <recommendedName>
        <fullName evidence="4">Meiosis-specific coiled-coil domain-containing protein MEIOC</fullName>
    </recommendedName>
</protein>
<keyword evidence="3" id="KW-1185">Reference proteome</keyword>
<name>A0A401RTP2_CHIPU</name>
<dbReference type="OrthoDB" id="5978002at2759"/>
<dbReference type="GO" id="GO:0005634">
    <property type="term" value="C:nucleus"/>
    <property type="evidence" value="ECO:0007669"/>
    <property type="project" value="TreeGrafter"/>
</dbReference>
<dbReference type="GO" id="GO:0007144">
    <property type="term" value="P:female meiosis I"/>
    <property type="evidence" value="ECO:0007669"/>
    <property type="project" value="TreeGrafter"/>
</dbReference>
<dbReference type="Pfam" id="PF15189">
    <property type="entry name" value="MEIOC"/>
    <property type="match status" value="1"/>
</dbReference>
<evidence type="ECO:0000313" key="3">
    <source>
        <dbReference type="Proteomes" id="UP000287033"/>
    </source>
</evidence>
<feature type="region of interest" description="Disordered" evidence="1">
    <location>
        <begin position="158"/>
        <end position="181"/>
    </location>
</feature>
<dbReference type="Proteomes" id="UP000287033">
    <property type="component" value="Unassembled WGS sequence"/>
</dbReference>
<dbReference type="GO" id="GO:0005737">
    <property type="term" value="C:cytoplasm"/>
    <property type="evidence" value="ECO:0007669"/>
    <property type="project" value="TreeGrafter"/>
</dbReference>
<dbReference type="InterPro" id="IPR027963">
    <property type="entry name" value="MEIOC"/>
</dbReference>
<comment type="caution">
    <text evidence="2">The sequence shown here is derived from an EMBL/GenBank/DDBJ whole genome shotgun (WGS) entry which is preliminary data.</text>
</comment>
<dbReference type="EMBL" id="BEZZ01002248">
    <property type="protein sequence ID" value="GCC21471.1"/>
    <property type="molecule type" value="Genomic_DNA"/>
</dbReference>
<dbReference type="PANTHER" id="PTHR33861">
    <property type="entry name" value="PROTEIN CBG18333"/>
    <property type="match status" value="1"/>
</dbReference>
<feature type="compositionally biased region" description="Polar residues" evidence="1">
    <location>
        <begin position="159"/>
        <end position="178"/>
    </location>
</feature>
<evidence type="ECO:0000256" key="1">
    <source>
        <dbReference type="SAM" id="MobiDB-lite"/>
    </source>
</evidence>
<proteinExistence type="predicted"/>
<organism evidence="2 3">
    <name type="scientific">Chiloscyllium punctatum</name>
    <name type="common">Brownbanded bambooshark</name>
    <name type="synonym">Hemiscyllium punctatum</name>
    <dbReference type="NCBI Taxonomy" id="137246"/>
    <lineage>
        <taxon>Eukaryota</taxon>
        <taxon>Metazoa</taxon>
        <taxon>Chordata</taxon>
        <taxon>Craniata</taxon>
        <taxon>Vertebrata</taxon>
        <taxon>Chondrichthyes</taxon>
        <taxon>Elasmobranchii</taxon>
        <taxon>Galeomorphii</taxon>
        <taxon>Galeoidea</taxon>
        <taxon>Orectolobiformes</taxon>
        <taxon>Hemiscylliidae</taxon>
        <taxon>Chiloscyllium</taxon>
    </lineage>
</organism>
<gene>
    <name evidence="2" type="ORF">chiPu_0019943</name>
</gene>
<dbReference type="GO" id="GO:0048255">
    <property type="term" value="P:mRNA stabilization"/>
    <property type="evidence" value="ECO:0007669"/>
    <property type="project" value="TreeGrafter"/>
</dbReference>